<organism evidence="2 3">
    <name type="scientific">Alistipes putredinis DSM 17216</name>
    <dbReference type="NCBI Taxonomy" id="445970"/>
    <lineage>
        <taxon>Bacteria</taxon>
        <taxon>Pseudomonadati</taxon>
        <taxon>Bacteroidota</taxon>
        <taxon>Bacteroidia</taxon>
        <taxon>Bacteroidales</taxon>
        <taxon>Rikenellaceae</taxon>
        <taxon>Alistipes</taxon>
    </lineage>
</organism>
<dbReference type="eggNOG" id="ENOG50331I2">
    <property type="taxonomic scope" value="Bacteria"/>
</dbReference>
<dbReference type="InterPro" id="IPR000200">
    <property type="entry name" value="Peptidase_C10"/>
</dbReference>
<dbReference type="Gene3D" id="3.90.70.50">
    <property type="entry name" value="Peptidase C10, streptopain"/>
    <property type="match status" value="2"/>
</dbReference>
<dbReference type="GO" id="GO:0008234">
    <property type="term" value="F:cysteine-type peptidase activity"/>
    <property type="evidence" value="ECO:0007669"/>
    <property type="project" value="UniProtKB-KW"/>
</dbReference>
<gene>
    <name evidence="2" type="ORF">ALIPUT_02197</name>
</gene>
<reference evidence="2" key="2">
    <citation type="submission" date="2013-09" db="EMBL/GenBank/DDBJ databases">
        <title>Draft genome sequence of Alistipes putredinis (DSM 17216).</title>
        <authorList>
            <person name="Sudarsanam P."/>
            <person name="Ley R."/>
            <person name="Guruge J."/>
            <person name="Turnbaugh P.J."/>
            <person name="Mahowald M."/>
            <person name="Liep D."/>
            <person name="Gordon J."/>
        </authorList>
    </citation>
    <scope>NUCLEOTIDE SEQUENCE</scope>
    <source>
        <strain evidence="2">DSM 17216</strain>
    </source>
</reference>
<dbReference type="AlphaFoldDB" id="B0MY78"/>
<dbReference type="GO" id="GO:0006508">
    <property type="term" value="P:proteolysis"/>
    <property type="evidence" value="ECO:0007669"/>
    <property type="project" value="UniProtKB-KW"/>
</dbReference>
<evidence type="ECO:0000256" key="1">
    <source>
        <dbReference type="SAM" id="MobiDB-lite"/>
    </source>
</evidence>
<evidence type="ECO:0000313" key="3">
    <source>
        <dbReference type="Proteomes" id="UP000005819"/>
    </source>
</evidence>
<dbReference type="OrthoDB" id="2235251at2"/>
<proteinExistence type="predicted"/>
<feature type="region of interest" description="Disordered" evidence="1">
    <location>
        <begin position="1"/>
        <end position="25"/>
    </location>
</feature>
<sequence>MAGCTADPGAEPGPFGENPPTAENPHAVPVEQALEELQSVLEEIDTPAEDGAVTRSEATADVEDLLYIVNFENEAGYAILGADDRLEPVYAVVDEGSLTTEDFRYAVTVTPEQAEADGELVFPLQMVAQAAIIGIENADIDADGGVAPMSDDGRHTGDLGGNVLREEYTPFVVQERIGPLIPVKWGQGAPYNVCCPLVHGQSPVAGCGAIAAAQVMVSNYWNYGYAPKSIGKTAIDWTLIRRTILSPKLVSSGINGMPSPEGYAVAMLIAAVGIDIDTEYGLEESMAYAYDLQGFLIRMPSKNVTYETYKNSCVRNMLHDQQKATIMRGVHIENGEKKAHFWNLDGWLYRTRYIKTYYRNGTVSQRGPFGQTLVHCNFGWEGVADGYYYDGIFDLSKGPVMPEDSDAGTPASRYYKDLSIFTYTLVL</sequence>
<protein>
    <submittedName>
        <fullName evidence="2">Uncharacterized protein</fullName>
    </submittedName>
</protein>
<dbReference type="GeneID" id="73802675"/>
<dbReference type="RefSeq" id="WP_004328243.1">
    <property type="nucleotide sequence ID" value="NZ_DS499577.1"/>
</dbReference>
<dbReference type="EMBL" id="ABFK02000020">
    <property type="protein sequence ID" value="EDS02667.1"/>
    <property type="molecule type" value="Genomic_DNA"/>
</dbReference>
<dbReference type="InterPro" id="IPR038765">
    <property type="entry name" value="Papain-like_cys_pep_sf"/>
</dbReference>
<comment type="caution">
    <text evidence="2">The sequence shown here is derived from an EMBL/GenBank/DDBJ whole genome shotgun (WGS) entry which is preliminary data.</text>
</comment>
<accession>B0MY78</accession>
<dbReference type="Pfam" id="PF01640">
    <property type="entry name" value="Peptidase_C10"/>
    <property type="match status" value="1"/>
</dbReference>
<reference evidence="2" key="1">
    <citation type="submission" date="2007-10" db="EMBL/GenBank/DDBJ databases">
        <authorList>
            <person name="Fulton L."/>
            <person name="Clifton S."/>
            <person name="Fulton B."/>
            <person name="Xu J."/>
            <person name="Minx P."/>
            <person name="Pepin K.H."/>
            <person name="Johnson M."/>
            <person name="Thiruvilangam P."/>
            <person name="Bhonagiri V."/>
            <person name="Nash W.E."/>
            <person name="Mardis E.R."/>
            <person name="Wilson R.K."/>
        </authorList>
    </citation>
    <scope>NUCLEOTIDE SEQUENCE [LARGE SCALE GENOMIC DNA]</scope>
    <source>
        <strain evidence="2">DSM 17216</strain>
    </source>
</reference>
<keyword evidence="3" id="KW-1185">Reference proteome</keyword>
<evidence type="ECO:0000313" key="2">
    <source>
        <dbReference type="EMBL" id="EDS02667.1"/>
    </source>
</evidence>
<dbReference type="SUPFAM" id="SSF54001">
    <property type="entry name" value="Cysteine proteinases"/>
    <property type="match status" value="1"/>
</dbReference>
<name>B0MY78_9BACT</name>
<dbReference type="InterPro" id="IPR044934">
    <property type="entry name" value="Streptopain_sf"/>
</dbReference>
<dbReference type="Proteomes" id="UP000005819">
    <property type="component" value="Unassembled WGS sequence"/>
</dbReference>
<dbReference type="HOGENOM" id="CLU_045358_0_0_10"/>